<feature type="compositionally biased region" description="Low complexity" evidence="6">
    <location>
        <begin position="102"/>
        <end position="112"/>
    </location>
</feature>
<evidence type="ECO:0000259" key="7">
    <source>
        <dbReference type="PROSITE" id="PS50950"/>
    </source>
</evidence>
<evidence type="ECO:0000313" key="9">
    <source>
        <dbReference type="Proteomes" id="UP000230750"/>
    </source>
</evidence>
<keyword evidence="1" id="KW-0479">Metal-binding</keyword>
<dbReference type="PANTHER" id="PTHR31751:SF42">
    <property type="entry name" value="PROTEIN CBG10204"/>
    <property type="match status" value="1"/>
</dbReference>
<name>A0A2G8JN94_STIJA</name>
<evidence type="ECO:0000313" key="8">
    <source>
        <dbReference type="EMBL" id="PIK37234.1"/>
    </source>
</evidence>
<keyword evidence="3" id="KW-0862">Zinc</keyword>
<dbReference type="PROSITE" id="PS50950">
    <property type="entry name" value="ZF_THAP"/>
    <property type="match status" value="1"/>
</dbReference>
<evidence type="ECO:0000256" key="4">
    <source>
        <dbReference type="ARBA" id="ARBA00023125"/>
    </source>
</evidence>
<accession>A0A2G8JN94</accession>
<feature type="region of interest" description="Disordered" evidence="6">
    <location>
        <begin position="98"/>
        <end position="140"/>
    </location>
</feature>
<dbReference type="SMART" id="SM00980">
    <property type="entry name" value="THAP"/>
    <property type="match status" value="1"/>
</dbReference>
<feature type="compositionally biased region" description="Basic residues" evidence="6">
    <location>
        <begin position="550"/>
        <end position="559"/>
    </location>
</feature>
<organism evidence="8 9">
    <name type="scientific">Stichopus japonicus</name>
    <name type="common">Sea cucumber</name>
    <dbReference type="NCBI Taxonomy" id="307972"/>
    <lineage>
        <taxon>Eukaryota</taxon>
        <taxon>Metazoa</taxon>
        <taxon>Echinodermata</taxon>
        <taxon>Eleutherozoa</taxon>
        <taxon>Echinozoa</taxon>
        <taxon>Holothuroidea</taxon>
        <taxon>Aspidochirotacea</taxon>
        <taxon>Aspidochirotida</taxon>
        <taxon>Stichopodidae</taxon>
        <taxon>Apostichopus</taxon>
    </lineage>
</organism>
<dbReference type="Pfam" id="PF05485">
    <property type="entry name" value="THAP"/>
    <property type="match status" value="1"/>
</dbReference>
<dbReference type="PANTHER" id="PTHR31751">
    <property type="entry name" value="SI:CH211-108C17.2-RELATED-RELATED"/>
    <property type="match status" value="1"/>
</dbReference>
<feature type="region of interest" description="Disordered" evidence="6">
    <location>
        <begin position="517"/>
        <end position="559"/>
    </location>
</feature>
<dbReference type="AlphaFoldDB" id="A0A2G8JN94"/>
<dbReference type="Proteomes" id="UP000230750">
    <property type="component" value="Unassembled WGS sequence"/>
</dbReference>
<dbReference type="STRING" id="307972.A0A2G8JN94"/>
<evidence type="ECO:0000256" key="5">
    <source>
        <dbReference type="PROSITE-ProRule" id="PRU00309"/>
    </source>
</evidence>
<dbReference type="SUPFAM" id="SSF57716">
    <property type="entry name" value="Glucocorticoid receptor-like (DNA-binding domain)"/>
    <property type="match status" value="1"/>
</dbReference>
<protein>
    <recommendedName>
        <fullName evidence="7">THAP-type domain-containing protein</fullName>
    </recommendedName>
</protein>
<feature type="region of interest" description="Disordered" evidence="6">
    <location>
        <begin position="152"/>
        <end position="228"/>
    </location>
</feature>
<feature type="compositionally biased region" description="Polar residues" evidence="6">
    <location>
        <begin position="183"/>
        <end position="192"/>
    </location>
</feature>
<keyword evidence="9" id="KW-1185">Reference proteome</keyword>
<sequence length="559" mass="61952">MPRRCIVGGCSNTKSGNISLHVFPKKEPTRSAWIQSVKTPEKIGPDHRKSLVCSAHFREECFDLLVGQYYSQLGFTPLTHSASQARCSANFFGGKVTVGPRTTSATSTSVTATEKHDEAPGPSTSSNIPGETPSRKVGGAFLKRERKRCTLLESSEEAPVPSPSKGPSASFKQESPCKDSPQKMEQSSSDYRPSSTSAEEDSSYEEESSYEEDAPTIPKRTSQSEAGEDRERVFLVMESCLLTLFRLCLSCKGPITASVEKVVGTLLRVAYRCHNCGATGHWDSQTFIGGKVYCDVMLSASILFAGATPTKVLRVLCNLNCPTIGIRTFMRHQRHLLQPTIRQVWNTTQKEMLQRLVEIGMPMILGGDGRHDSAGHSAKYGSYSFMDFEWNMIVHLELVQSNEVTSSNAMELEGLKRGLKYLQERGINVETLISDRHRSIAKYMREQQPDIDHFYDVWHVAKGLSKKIDQLAKKKTCTAVGEWSKSISNHLYWVAASTSDGDGEVMLAKWQSVTNHIQNSGQDSSQGHDVEVPAPLSKSYSRPSKADVVKKHKSRFNLP</sequence>
<dbReference type="GO" id="GO:0003677">
    <property type="term" value="F:DNA binding"/>
    <property type="evidence" value="ECO:0007669"/>
    <property type="project" value="UniProtKB-UniRule"/>
</dbReference>
<dbReference type="EMBL" id="MRZV01001531">
    <property type="protein sequence ID" value="PIK37234.1"/>
    <property type="molecule type" value="Genomic_DNA"/>
</dbReference>
<evidence type="ECO:0000256" key="3">
    <source>
        <dbReference type="ARBA" id="ARBA00022833"/>
    </source>
</evidence>
<dbReference type="OrthoDB" id="5967653at2759"/>
<comment type="caution">
    <text evidence="8">The sequence shown here is derived from an EMBL/GenBank/DDBJ whole genome shotgun (WGS) entry which is preliminary data.</text>
</comment>
<evidence type="ECO:0000256" key="1">
    <source>
        <dbReference type="ARBA" id="ARBA00022723"/>
    </source>
</evidence>
<feature type="domain" description="THAP-type" evidence="7">
    <location>
        <begin position="1"/>
        <end position="80"/>
    </location>
</feature>
<dbReference type="Gene3D" id="6.20.210.20">
    <property type="entry name" value="THAP domain"/>
    <property type="match status" value="1"/>
</dbReference>
<gene>
    <name evidence="8" type="ORF">BSL78_25926</name>
</gene>
<keyword evidence="2 5" id="KW-0863">Zinc-finger</keyword>
<feature type="compositionally biased region" description="Acidic residues" evidence="6">
    <location>
        <begin position="198"/>
        <end position="214"/>
    </location>
</feature>
<dbReference type="InterPro" id="IPR006612">
    <property type="entry name" value="THAP_Znf"/>
</dbReference>
<evidence type="ECO:0000256" key="6">
    <source>
        <dbReference type="SAM" id="MobiDB-lite"/>
    </source>
</evidence>
<dbReference type="GO" id="GO:0008270">
    <property type="term" value="F:zinc ion binding"/>
    <property type="evidence" value="ECO:0007669"/>
    <property type="project" value="UniProtKB-KW"/>
</dbReference>
<dbReference type="InterPro" id="IPR038441">
    <property type="entry name" value="THAP_Znf_sf"/>
</dbReference>
<keyword evidence="4 5" id="KW-0238">DNA-binding</keyword>
<proteinExistence type="predicted"/>
<reference evidence="8 9" key="1">
    <citation type="journal article" date="2017" name="PLoS Biol.">
        <title>The sea cucumber genome provides insights into morphological evolution and visceral regeneration.</title>
        <authorList>
            <person name="Zhang X."/>
            <person name="Sun L."/>
            <person name="Yuan J."/>
            <person name="Sun Y."/>
            <person name="Gao Y."/>
            <person name="Zhang L."/>
            <person name="Li S."/>
            <person name="Dai H."/>
            <person name="Hamel J.F."/>
            <person name="Liu C."/>
            <person name="Yu Y."/>
            <person name="Liu S."/>
            <person name="Lin W."/>
            <person name="Guo K."/>
            <person name="Jin S."/>
            <person name="Xu P."/>
            <person name="Storey K.B."/>
            <person name="Huan P."/>
            <person name="Zhang T."/>
            <person name="Zhou Y."/>
            <person name="Zhang J."/>
            <person name="Lin C."/>
            <person name="Li X."/>
            <person name="Xing L."/>
            <person name="Huo D."/>
            <person name="Sun M."/>
            <person name="Wang L."/>
            <person name="Mercier A."/>
            <person name="Li F."/>
            <person name="Yang H."/>
            <person name="Xiang J."/>
        </authorList>
    </citation>
    <scope>NUCLEOTIDE SEQUENCE [LARGE SCALE GENOMIC DNA]</scope>
    <source>
        <strain evidence="8">Shaxun</strain>
        <tissue evidence="8">Muscle</tissue>
    </source>
</reference>
<evidence type="ECO:0000256" key="2">
    <source>
        <dbReference type="ARBA" id="ARBA00022771"/>
    </source>
</evidence>